<keyword evidence="9" id="KW-0378">Hydrolase</keyword>
<protein>
    <submittedName>
        <fullName evidence="9">Rhomboid family intramembrane serine protease</fullName>
    </submittedName>
</protein>
<comment type="subcellular location">
    <subcellularLocation>
        <location evidence="1">Membrane</location>
        <topology evidence="1">Multi-pass membrane protein</topology>
    </subcellularLocation>
</comment>
<evidence type="ECO:0000313" key="10">
    <source>
        <dbReference type="Proteomes" id="UP000176562"/>
    </source>
</evidence>
<dbReference type="GO" id="GO:0004252">
    <property type="term" value="F:serine-type endopeptidase activity"/>
    <property type="evidence" value="ECO:0007669"/>
    <property type="project" value="InterPro"/>
</dbReference>
<dbReference type="GO" id="GO:0006508">
    <property type="term" value="P:proteolysis"/>
    <property type="evidence" value="ECO:0007669"/>
    <property type="project" value="UniProtKB-KW"/>
</dbReference>
<name>A0A1D9M9A3_9RHOB</name>
<dbReference type="PANTHER" id="PTHR43066">
    <property type="entry name" value="RHOMBOID-RELATED PROTEIN"/>
    <property type="match status" value="1"/>
</dbReference>
<keyword evidence="9" id="KW-0645">Protease</keyword>
<dbReference type="Pfam" id="PF01694">
    <property type="entry name" value="Rhomboid"/>
    <property type="match status" value="1"/>
</dbReference>
<dbReference type="Proteomes" id="UP000176562">
    <property type="component" value="Chromosome"/>
</dbReference>
<gene>
    <name evidence="9" type="ORF">LPB142_03055</name>
</gene>
<accession>A0A1D9M9A3</accession>
<dbReference type="GO" id="GO:0016020">
    <property type="term" value="C:membrane"/>
    <property type="evidence" value="ECO:0007669"/>
    <property type="project" value="UniProtKB-SubCell"/>
</dbReference>
<feature type="transmembrane region" description="Helical" evidence="7">
    <location>
        <begin position="148"/>
        <end position="167"/>
    </location>
</feature>
<organism evidence="9 10">
    <name type="scientific">Rhodobacter xanthinilyticus</name>
    <dbReference type="NCBI Taxonomy" id="1850250"/>
    <lineage>
        <taxon>Bacteria</taxon>
        <taxon>Pseudomonadati</taxon>
        <taxon>Pseudomonadota</taxon>
        <taxon>Alphaproteobacteria</taxon>
        <taxon>Rhodobacterales</taxon>
        <taxon>Rhodobacter group</taxon>
        <taxon>Rhodobacter</taxon>
    </lineage>
</organism>
<feature type="transmembrane region" description="Helical" evidence="7">
    <location>
        <begin position="121"/>
        <end position="141"/>
    </location>
</feature>
<proteinExistence type="predicted"/>
<evidence type="ECO:0000256" key="4">
    <source>
        <dbReference type="ARBA" id="ARBA00022692"/>
    </source>
</evidence>
<evidence type="ECO:0000256" key="3">
    <source>
        <dbReference type="ARBA" id="ARBA00022519"/>
    </source>
</evidence>
<feature type="transmembrane region" description="Helical" evidence="7">
    <location>
        <begin position="187"/>
        <end position="207"/>
    </location>
</feature>
<keyword evidence="4 7" id="KW-0812">Transmembrane</keyword>
<dbReference type="RefSeq" id="WP_071165482.1">
    <property type="nucleotide sequence ID" value="NZ_CP017781.1"/>
</dbReference>
<keyword evidence="10" id="KW-1185">Reference proteome</keyword>
<dbReference type="PANTHER" id="PTHR43066:SF26">
    <property type="entry name" value="RHOMBOID PROTEASE GLPG"/>
    <property type="match status" value="1"/>
</dbReference>
<keyword evidence="5 7" id="KW-1133">Transmembrane helix</keyword>
<dbReference type="KEGG" id="rhp:LPB142_03055"/>
<evidence type="ECO:0000256" key="7">
    <source>
        <dbReference type="SAM" id="Phobius"/>
    </source>
</evidence>
<evidence type="ECO:0000256" key="2">
    <source>
        <dbReference type="ARBA" id="ARBA00022475"/>
    </source>
</evidence>
<keyword evidence="3" id="KW-0997">Cell inner membrane</keyword>
<feature type="transmembrane region" description="Helical" evidence="7">
    <location>
        <begin position="15"/>
        <end position="36"/>
    </location>
</feature>
<evidence type="ECO:0000256" key="1">
    <source>
        <dbReference type="ARBA" id="ARBA00004141"/>
    </source>
</evidence>
<evidence type="ECO:0000259" key="8">
    <source>
        <dbReference type="Pfam" id="PF01694"/>
    </source>
</evidence>
<feature type="transmembrane region" description="Helical" evidence="7">
    <location>
        <begin position="97"/>
        <end position="115"/>
    </location>
</feature>
<dbReference type="InterPro" id="IPR022764">
    <property type="entry name" value="Peptidase_S54_rhomboid_dom"/>
</dbReference>
<reference evidence="9 10" key="1">
    <citation type="submission" date="2016-10" db="EMBL/GenBank/DDBJ databases">
        <title>Rhodobacter sp. LPB0142, isolated from sea water.</title>
        <authorList>
            <person name="Kim E."/>
            <person name="Yi H."/>
        </authorList>
    </citation>
    <scope>NUCLEOTIDE SEQUENCE [LARGE SCALE GENOMIC DNA]</scope>
    <source>
        <strain evidence="9 10">LPB0142</strain>
    </source>
</reference>
<keyword evidence="6 7" id="KW-0472">Membrane</keyword>
<feature type="transmembrane region" description="Helical" evidence="7">
    <location>
        <begin position="56"/>
        <end position="85"/>
    </location>
</feature>
<dbReference type="FunFam" id="1.20.1540.10:FF:000027">
    <property type="entry name" value="Rhomboid family intramembrane serine protease"/>
    <property type="match status" value="1"/>
</dbReference>
<dbReference type="Gene3D" id="1.20.1540.10">
    <property type="entry name" value="Rhomboid-like"/>
    <property type="match status" value="1"/>
</dbReference>
<dbReference type="STRING" id="1850250.LPB142_03055"/>
<sequence>MFPIRDHNPSTRTPWVTRAIILLNIAIFALTSPALGDMTDLWAEGALYPAAIMQGVYLQGLVTHMFLHAGLMHIAGNMLFLWVFGDNLEDQLGHGRFLAFYLACGLAAAGAQIAIEPLSAVPMVGASGAIAGVMGGYLLLFPRARVDVIFIFIIFFKIFPIPAWVILGIWFGMQLLNGTAMTAGDGVAYWAHIGGFVAGVVLIWPFWAARGGRAFWAENAGRPPHPHLDYARTRIPVVPRRRR</sequence>
<feature type="domain" description="Peptidase S54 rhomboid" evidence="8">
    <location>
        <begin position="60"/>
        <end position="207"/>
    </location>
</feature>
<evidence type="ECO:0000256" key="6">
    <source>
        <dbReference type="ARBA" id="ARBA00023136"/>
    </source>
</evidence>
<dbReference type="SUPFAM" id="SSF144091">
    <property type="entry name" value="Rhomboid-like"/>
    <property type="match status" value="1"/>
</dbReference>
<evidence type="ECO:0000256" key="5">
    <source>
        <dbReference type="ARBA" id="ARBA00022989"/>
    </source>
</evidence>
<keyword evidence="2" id="KW-1003">Cell membrane</keyword>
<dbReference type="EMBL" id="CP017781">
    <property type="protein sequence ID" value="AOZ68417.1"/>
    <property type="molecule type" value="Genomic_DNA"/>
</dbReference>
<evidence type="ECO:0000313" key="9">
    <source>
        <dbReference type="EMBL" id="AOZ68417.1"/>
    </source>
</evidence>
<dbReference type="InterPro" id="IPR035952">
    <property type="entry name" value="Rhomboid-like_sf"/>
</dbReference>
<dbReference type="AlphaFoldDB" id="A0A1D9M9A3"/>